<dbReference type="EC" id="5.6.2.3" evidence="1"/>
<protein>
    <recommendedName>
        <fullName evidence="1">ATP-dependent DNA helicase</fullName>
        <ecNumber evidence="1">5.6.2.3</ecNumber>
    </recommendedName>
</protein>
<dbReference type="PANTHER" id="PTHR10492">
    <property type="match status" value="1"/>
</dbReference>
<dbReference type="GO" id="GO:0005524">
    <property type="term" value="F:ATP binding"/>
    <property type="evidence" value="ECO:0007669"/>
    <property type="project" value="UniProtKB-KW"/>
</dbReference>
<keyword evidence="1" id="KW-0547">Nucleotide-binding</keyword>
<dbReference type="GO" id="GO:0006310">
    <property type="term" value="P:DNA recombination"/>
    <property type="evidence" value="ECO:0007669"/>
    <property type="project" value="UniProtKB-KW"/>
</dbReference>
<name>A0A4C1TDV0_EUMVA</name>
<dbReference type="InterPro" id="IPR010285">
    <property type="entry name" value="DNA_helicase_pif1-like_DEAD"/>
</dbReference>
<keyword evidence="1" id="KW-0233">DNA recombination</keyword>
<keyword evidence="4" id="KW-1185">Reference proteome</keyword>
<dbReference type="STRING" id="151549.A0A4C1TDV0"/>
<dbReference type="PANTHER" id="PTHR10492:SF57">
    <property type="entry name" value="ATP-DEPENDENT DNA HELICASE"/>
    <property type="match status" value="1"/>
</dbReference>
<keyword evidence="1" id="KW-0347">Helicase</keyword>
<dbReference type="Pfam" id="PF05970">
    <property type="entry name" value="PIF1"/>
    <property type="match status" value="1"/>
</dbReference>
<keyword evidence="1" id="KW-0234">DNA repair</keyword>
<evidence type="ECO:0000313" key="4">
    <source>
        <dbReference type="Proteomes" id="UP000299102"/>
    </source>
</evidence>
<dbReference type="GO" id="GO:0006281">
    <property type="term" value="P:DNA repair"/>
    <property type="evidence" value="ECO:0007669"/>
    <property type="project" value="UniProtKB-KW"/>
</dbReference>
<dbReference type="GO" id="GO:0016887">
    <property type="term" value="F:ATP hydrolysis activity"/>
    <property type="evidence" value="ECO:0007669"/>
    <property type="project" value="RHEA"/>
</dbReference>
<organism evidence="3 4">
    <name type="scientific">Eumeta variegata</name>
    <name type="common">Bagworm moth</name>
    <name type="synonym">Eumeta japonica</name>
    <dbReference type="NCBI Taxonomy" id="151549"/>
    <lineage>
        <taxon>Eukaryota</taxon>
        <taxon>Metazoa</taxon>
        <taxon>Ecdysozoa</taxon>
        <taxon>Arthropoda</taxon>
        <taxon>Hexapoda</taxon>
        <taxon>Insecta</taxon>
        <taxon>Pterygota</taxon>
        <taxon>Neoptera</taxon>
        <taxon>Endopterygota</taxon>
        <taxon>Lepidoptera</taxon>
        <taxon>Glossata</taxon>
        <taxon>Ditrysia</taxon>
        <taxon>Tineoidea</taxon>
        <taxon>Psychidae</taxon>
        <taxon>Oiketicinae</taxon>
        <taxon>Eumeta</taxon>
    </lineage>
</organism>
<comment type="cofactor">
    <cofactor evidence="1">
        <name>Mg(2+)</name>
        <dbReference type="ChEBI" id="CHEBI:18420"/>
    </cofactor>
</comment>
<comment type="catalytic activity">
    <reaction evidence="1">
        <text>ATP + H2O = ADP + phosphate + H(+)</text>
        <dbReference type="Rhea" id="RHEA:13065"/>
        <dbReference type="ChEBI" id="CHEBI:15377"/>
        <dbReference type="ChEBI" id="CHEBI:15378"/>
        <dbReference type="ChEBI" id="CHEBI:30616"/>
        <dbReference type="ChEBI" id="CHEBI:43474"/>
        <dbReference type="ChEBI" id="CHEBI:456216"/>
        <dbReference type="EC" id="5.6.2.3"/>
    </reaction>
</comment>
<keyword evidence="1" id="KW-0227">DNA damage</keyword>
<dbReference type="GO" id="GO:0043139">
    <property type="term" value="F:5'-3' DNA helicase activity"/>
    <property type="evidence" value="ECO:0007669"/>
    <property type="project" value="UniProtKB-EC"/>
</dbReference>
<dbReference type="Gene3D" id="3.40.50.300">
    <property type="entry name" value="P-loop containing nucleotide triphosphate hydrolases"/>
    <property type="match status" value="1"/>
</dbReference>
<accession>A0A4C1TDV0</accession>
<sequence>MIGIWIQLLKRQHCQTPHMIRELFCYHFIVLPGFGPLISLEKIQRISEDFKKQLERQGDVDVEHSSDLIFNKCLSVLEDAVLSLGGRTVIHTLKEYELPQPITSIHFENREYVKETSYDTVALKDAVRKNEASLNDEQQEVYNKIITSVDANDGRIFFLDAPGGTGKTFLINLLLAKVRSIQGIALPVASSGIAATLLEGGRTAHAAFKLTLNLITAETPICNISKAILLKF</sequence>
<dbReference type="InterPro" id="IPR027417">
    <property type="entry name" value="P-loop_NTPase"/>
</dbReference>
<keyword evidence="1" id="KW-0378">Hydrolase</keyword>
<proteinExistence type="inferred from homology"/>
<dbReference type="GO" id="GO:0000723">
    <property type="term" value="P:telomere maintenance"/>
    <property type="evidence" value="ECO:0007669"/>
    <property type="project" value="InterPro"/>
</dbReference>
<comment type="similarity">
    <text evidence="1">Belongs to the helicase family.</text>
</comment>
<evidence type="ECO:0000313" key="3">
    <source>
        <dbReference type="EMBL" id="GBP12642.1"/>
    </source>
</evidence>
<comment type="caution">
    <text evidence="3">The sequence shown here is derived from an EMBL/GenBank/DDBJ whole genome shotgun (WGS) entry which is preliminary data.</text>
</comment>
<dbReference type="AlphaFoldDB" id="A0A4C1TDV0"/>
<gene>
    <name evidence="3" type="ORF">EVAR_10294_1</name>
</gene>
<dbReference type="EMBL" id="BGZK01000052">
    <property type="protein sequence ID" value="GBP12642.1"/>
    <property type="molecule type" value="Genomic_DNA"/>
</dbReference>
<evidence type="ECO:0000259" key="2">
    <source>
        <dbReference type="Pfam" id="PF05970"/>
    </source>
</evidence>
<dbReference type="SUPFAM" id="SSF52540">
    <property type="entry name" value="P-loop containing nucleoside triphosphate hydrolases"/>
    <property type="match status" value="1"/>
</dbReference>
<keyword evidence="1" id="KW-0067">ATP-binding</keyword>
<reference evidence="3 4" key="1">
    <citation type="journal article" date="2019" name="Commun. Biol.">
        <title>The bagworm genome reveals a unique fibroin gene that provides high tensile strength.</title>
        <authorList>
            <person name="Kono N."/>
            <person name="Nakamura H."/>
            <person name="Ohtoshi R."/>
            <person name="Tomita M."/>
            <person name="Numata K."/>
            <person name="Arakawa K."/>
        </authorList>
    </citation>
    <scope>NUCLEOTIDE SEQUENCE [LARGE SCALE GENOMIC DNA]</scope>
</reference>
<evidence type="ECO:0000256" key="1">
    <source>
        <dbReference type="RuleBase" id="RU363044"/>
    </source>
</evidence>
<dbReference type="Proteomes" id="UP000299102">
    <property type="component" value="Unassembled WGS sequence"/>
</dbReference>
<dbReference type="OrthoDB" id="1728974at2759"/>
<feature type="domain" description="DNA helicase Pif1-like DEAD-box helicase" evidence="2">
    <location>
        <begin position="134"/>
        <end position="226"/>
    </location>
</feature>